<dbReference type="SMART" id="SM00345">
    <property type="entry name" value="HTH_GNTR"/>
    <property type="match status" value="1"/>
</dbReference>
<proteinExistence type="inferred from homology"/>
<dbReference type="CDD" id="cd00609">
    <property type="entry name" value="AAT_like"/>
    <property type="match status" value="1"/>
</dbReference>
<dbReference type="Proteomes" id="UP001055153">
    <property type="component" value="Unassembled WGS sequence"/>
</dbReference>
<comment type="similarity">
    <text evidence="1">In the C-terminal section; belongs to the class-I pyridoxal-phosphate-dependent aminotransferase family.</text>
</comment>
<accession>A0ABQ4SJK5</accession>
<evidence type="ECO:0000256" key="5">
    <source>
        <dbReference type="ARBA" id="ARBA00023125"/>
    </source>
</evidence>
<dbReference type="PRINTS" id="PR00035">
    <property type="entry name" value="HTHGNTR"/>
</dbReference>
<dbReference type="Gene3D" id="3.40.640.10">
    <property type="entry name" value="Type I PLP-dependent aspartate aminotransferase-like (Major domain)"/>
    <property type="match status" value="1"/>
</dbReference>
<keyword evidence="6" id="KW-0804">Transcription</keyword>
<evidence type="ECO:0000256" key="1">
    <source>
        <dbReference type="ARBA" id="ARBA00005384"/>
    </source>
</evidence>
<evidence type="ECO:0000313" key="9">
    <source>
        <dbReference type="EMBL" id="GJE03322.1"/>
    </source>
</evidence>
<dbReference type="RefSeq" id="WP_238240719.1">
    <property type="nucleotide sequence ID" value="NZ_BPQQ01000072.1"/>
</dbReference>
<evidence type="ECO:0000259" key="8">
    <source>
        <dbReference type="PROSITE" id="PS50949"/>
    </source>
</evidence>
<dbReference type="EMBL" id="BPQQ01000072">
    <property type="protein sequence ID" value="GJE03322.1"/>
    <property type="molecule type" value="Genomic_DNA"/>
</dbReference>
<sequence>MDQSSAAPSSARPASIGARICAALKAQIAEGVYGPGARLPSTRALAAELGVSRTTVTAAYEQLIAEGYLETRQGARARVAPGLAAPGGTSAHAAPVSSAPRLSAFGRRLVAAAVPRHPAPARSVADLRYGDLAGEDFPVRAWRRALDGVLARRPARLAYADPRGLPELRHALQAYLWRARGLRCSPEQVVVVNGSQQALDLCARLLLDPGDGVVIEDPCYGAARQAFAAAGARLLPVAVDQDGLRTGALAGLGPARLAYVTPSHQFPLGGVMAVSRRRELLAWAQGAGAVIVEDDYDGEYRFDARPIEALQSLDRAGVVVYVGTVSKTLSPQLRLGYMVVPPALAAVLAAAKHVADRHTPGPEQAALAQLLADGGYERHVRRARRRNGERRAALLAALAETLGDRVSVSGAAAGLHVVAWFDRVPAAREAAMVAAAHAAGVGVYPVSPLYDPASGGPARAGLVLGYASADPAAIRAGIARLATVVGRFEAAPVTEPPV</sequence>
<evidence type="ECO:0000256" key="6">
    <source>
        <dbReference type="ARBA" id="ARBA00023163"/>
    </source>
</evidence>
<dbReference type="PANTHER" id="PTHR46577:SF1">
    <property type="entry name" value="HTH-TYPE TRANSCRIPTIONAL REGULATORY PROTEIN GABR"/>
    <property type="match status" value="1"/>
</dbReference>
<dbReference type="InterPro" id="IPR036388">
    <property type="entry name" value="WH-like_DNA-bd_sf"/>
</dbReference>
<feature type="domain" description="HTH gntR-type" evidence="8">
    <location>
        <begin position="14"/>
        <end position="82"/>
    </location>
</feature>
<dbReference type="Pfam" id="PF00392">
    <property type="entry name" value="GntR"/>
    <property type="match status" value="1"/>
</dbReference>
<dbReference type="InterPro" id="IPR036390">
    <property type="entry name" value="WH_DNA-bd_sf"/>
</dbReference>
<evidence type="ECO:0000256" key="2">
    <source>
        <dbReference type="ARBA" id="ARBA00016004"/>
    </source>
</evidence>
<evidence type="ECO:0000256" key="4">
    <source>
        <dbReference type="ARBA" id="ARBA00023015"/>
    </source>
</evidence>
<protein>
    <recommendedName>
        <fullName evidence="2">8-amino-7-oxononanoate synthase</fullName>
    </recommendedName>
    <alternativeName>
        <fullName evidence="7">Alpha-oxoamine synthase</fullName>
    </alternativeName>
</protein>
<evidence type="ECO:0000256" key="3">
    <source>
        <dbReference type="ARBA" id="ARBA00022898"/>
    </source>
</evidence>
<dbReference type="CDD" id="cd07377">
    <property type="entry name" value="WHTH_GntR"/>
    <property type="match status" value="1"/>
</dbReference>
<name>A0ABQ4SJK5_9HYPH</name>
<evidence type="ECO:0000256" key="7">
    <source>
        <dbReference type="ARBA" id="ARBA00031658"/>
    </source>
</evidence>
<dbReference type="SUPFAM" id="SSF46785">
    <property type="entry name" value="Winged helix' DNA-binding domain"/>
    <property type="match status" value="1"/>
</dbReference>
<reference evidence="9" key="2">
    <citation type="submission" date="2021-08" db="EMBL/GenBank/DDBJ databases">
        <authorList>
            <person name="Tani A."/>
            <person name="Ola A."/>
            <person name="Ogura Y."/>
            <person name="Katsura K."/>
            <person name="Hayashi T."/>
        </authorList>
    </citation>
    <scope>NUCLEOTIDE SEQUENCE</scope>
    <source>
        <strain evidence="9">DSM 17168</strain>
    </source>
</reference>
<dbReference type="InterPro" id="IPR000524">
    <property type="entry name" value="Tscrpt_reg_HTH_GntR"/>
</dbReference>
<gene>
    <name evidence="9" type="primary">gabR</name>
    <name evidence="9" type="ORF">GMJLKIPL_5276</name>
</gene>
<dbReference type="PANTHER" id="PTHR46577">
    <property type="entry name" value="HTH-TYPE TRANSCRIPTIONAL REGULATORY PROTEIN GABR"/>
    <property type="match status" value="1"/>
</dbReference>
<organism evidence="9 10">
    <name type="scientific">Methylobacterium isbiliense</name>
    <dbReference type="NCBI Taxonomy" id="315478"/>
    <lineage>
        <taxon>Bacteria</taxon>
        <taxon>Pseudomonadati</taxon>
        <taxon>Pseudomonadota</taxon>
        <taxon>Alphaproteobacteria</taxon>
        <taxon>Hyphomicrobiales</taxon>
        <taxon>Methylobacteriaceae</taxon>
        <taxon>Methylobacterium</taxon>
    </lineage>
</organism>
<dbReference type="SUPFAM" id="SSF53383">
    <property type="entry name" value="PLP-dependent transferases"/>
    <property type="match status" value="1"/>
</dbReference>
<evidence type="ECO:0000313" key="10">
    <source>
        <dbReference type="Proteomes" id="UP001055153"/>
    </source>
</evidence>
<dbReference type="PROSITE" id="PS50949">
    <property type="entry name" value="HTH_GNTR"/>
    <property type="match status" value="1"/>
</dbReference>
<keyword evidence="5" id="KW-0238">DNA-binding</keyword>
<dbReference type="Pfam" id="PF00155">
    <property type="entry name" value="Aminotran_1_2"/>
    <property type="match status" value="1"/>
</dbReference>
<dbReference type="InterPro" id="IPR004839">
    <property type="entry name" value="Aminotransferase_I/II_large"/>
</dbReference>
<keyword evidence="3" id="KW-0663">Pyridoxal phosphate</keyword>
<dbReference type="Gene3D" id="1.10.10.10">
    <property type="entry name" value="Winged helix-like DNA-binding domain superfamily/Winged helix DNA-binding domain"/>
    <property type="match status" value="1"/>
</dbReference>
<dbReference type="InterPro" id="IPR015424">
    <property type="entry name" value="PyrdxlP-dep_Trfase"/>
</dbReference>
<keyword evidence="4" id="KW-0805">Transcription regulation</keyword>
<keyword evidence="10" id="KW-1185">Reference proteome</keyword>
<comment type="caution">
    <text evidence="9">The sequence shown here is derived from an EMBL/GenBank/DDBJ whole genome shotgun (WGS) entry which is preliminary data.</text>
</comment>
<dbReference type="InterPro" id="IPR051446">
    <property type="entry name" value="HTH_trans_reg/aminotransferase"/>
</dbReference>
<dbReference type="InterPro" id="IPR015421">
    <property type="entry name" value="PyrdxlP-dep_Trfase_major"/>
</dbReference>
<reference evidence="9" key="1">
    <citation type="journal article" date="2021" name="Front. Microbiol.">
        <title>Comprehensive Comparative Genomics and Phenotyping of Methylobacterium Species.</title>
        <authorList>
            <person name="Alessa O."/>
            <person name="Ogura Y."/>
            <person name="Fujitani Y."/>
            <person name="Takami H."/>
            <person name="Hayashi T."/>
            <person name="Sahin N."/>
            <person name="Tani A."/>
        </authorList>
    </citation>
    <scope>NUCLEOTIDE SEQUENCE</scope>
    <source>
        <strain evidence="9">DSM 17168</strain>
    </source>
</reference>